<dbReference type="PANTHER" id="PTHR10192">
    <property type="entry name" value="MOLYBDOPTERIN BIOSYNTHESIS PROTEIN"/>
    <property type="match status" value="1"/>
</dbReference>
<comment type="similarity">
    <text evidence="4 13">Belongs to the MoeA family.</text>
</comment>
<evidence type="ECO:0000313" key="16">
    <source>
        <dbReference type="Proteomes" id="UP000214688"/>
    </source>
</evidence>
<evidence type="ECO:0000256" key="13">
    <source>
        <dbReference type="RuleBase" id="RU365090"/>
    </source>
</evidence>
<feature type="domain" description="MoaB/Mog" evidence="14">
    <location>
        <begin position="192"/>
        <end position="330"/>
    </location>
</feature>
<dbReference type="Gene3D" id="2.170.190.11">
    <property type="entry name" value="Molybdopterin biosynthesis moea protein, domain 3"/>
    <property type="match status" value="1"/>
</dbReference>
<dbReference type="Proteomes" id="UP000214688">
    <property type="component" value="Chromosome"/>
</dbReference>
<reference evidence="15 16" key="1">
    <citation type="journal article" date="2015" name="Int. J. Syst. Evol. Microbiol.">
        <title>Tumebacillus algifaecis sp. nov., isolated from decomposing algal scum.</title>
        <authorList>
            <person name="Wu Y.F."/>
            <person name="Zhang B."/>
            <person name="Xing P."/>
            <person name="Wu Q.L."/>
            <person name="Liu S.J."/>
        </authorList>
    </citation>
    <scope>NUCLEOTIDE SEQUENCE [LARGE SCALE GENOMIC DNA]</scope>
    <source>
        <strain evidence="15 16">THMBR28</strain>
    </source>
</reference>
<evidence type="ECO:0000256" key="2">
    <source>
        <dbReference type="ARBA" id="ARBA00002901"/>
    </source>
</evidence>
<comment type="pathway">
    <text evidence="3 13">Cofactor biosynthesis; molybdopterin biosynthesis.</text>
</comment>
<dbReference type="EC" id="2.10.1.1" evidence="5 13"/>
<dbReference type="InterPro" id="IPR005110">
    <property type="entry name" value="MoeA_linker/N"/>
</dbReference>
<dbReference type="GO" id="GO:0006777">
    <property type="term" value="P:Mo-molybdopterin cofactor biosynthetic process"/>
    <property type="evidence" value="ECO:0007669"/>
    <property type="project" value="UniProtKB-UniRule"/>
</dbReference>
<organism evidence="15 16">
    <name type="scientific">Tumebacillus algifaecis</name>
    <dbReference type="NCBI Taxonomy" id="1214604"/>
    <lineage>
        <taxon>Bacteria</taxon>
        <taxon>Bacillati</taxon>
        <taxon>Bacillota</taxon>
        <taxon>Bacilli</taxon>
        <taxon>Bacillales</taxon>
        <taxon>Alicyclobacillaceae</taxon>
        <taxon>Tumebacillus</taxon>
    </lineage>
</organism>
<evidence type="ECO:0000256" key="9">
    <source>
        <dbReference type="ARBA" id="ARBA00022723"/>
    </source>
</evidence>
<evidence type="ECO:0000256" key="10">
    <source>
        <dbReference type="ARBA" id="ARBA00022842"/>
    </source>
</evidence>
<dbReference type="SUPFAM" id="SSF53218">
    <property type="entry name" value="Molybdenum cofactor biosynthesis proteins"/>
    <property type="match status" value="1"/>
</dbReference>
<dbReference type="OrthoDB" id="9804758at2"/>
<dbReference type="NCBIfam" id="TIGR00177">
    <property type="entry name" value="molyb_syn"/>
    <property type="match status" value="1"/>
</dbReference>
<dbReference type="Pfam" id="PF03453">
    <property type="entry name" value="MoeA_N"/>
    <property type="match status" value="1"/>
</dbReference>
<dbReference type="InterPro" id="IPR036135">
    <property type="entry name" value="MoeA_linker/N_sf"/>
</dbReference>
<evidence type="ECO:0000256" key="5">
    <source>
        <dbReference type="ARBA" id="ARBA00013269"/>
    </source>
</evidence>
<dbReference type="InterPro" id="IPR001453">
    <property type="entry name" value="MoaB/Mog_dom"/>
</dbReference>
<proteinExistence type="inferred from homology"/>
<evidence type="ECO:0000256" key="8">
    <source>
        <dbReference type="ARBA" id="ARBA00022679"/>
    </source>
</evidence>
<dbReference type="GO" id="GO:0005829">
    <property type="term" value="C:cytosol"/>
    <property type="evidence" value="ECO:0007669"/>
    <property type="project" value="TreeGrafter"/>
</dbReference>
<dbReference type="NCBIfam" id="NF045515">
    <property type="entry name" value="Glp_gephyrin"/>
    <property type="match status" value="1"/>
</dbReference>
<dbReference type="Gene3D" id="3.40.980.10">
    <property type="entry name" value="MoaB/Mog-like domain"/>
    <property type="match status" value="1"/>
</dbReference>
<evidence type="ECO:0000256" key="7">
    <source>
        <dbReference type="ARBA" id="ARBA00022505"/>
    </source>
</evidence>
<dbReference type="SUPFAM" id="SSF63867">
    <property type="entry name" value="MoeA C-terminal domain-like"/>
    <property type="match status" value="1"/>
</dbReference>
<keyword evidence="16" id="KW-1185">Reference proteome</keyword>
<dbReference type="RefSeq" id="WP_094238009.1">
    <property type="nucleotide sequence ID" value="NZ_CP022657.1"/>
</dbReference>
<dbReference type="Pfam" id="PF00994">
    <property type="entry name" value="MoCF_biosynth"/>
    <property type="match status" value="1"/>
</dbReference>
<evidence type="ECO:0000256" key="1">
    <source>
        <dbReference type="ARBA" id="ARBA00001946"/>
    </source>
</evidence>
<accession>A0A223D5A9</accession>
<dbReference type="GO" id="GO:0061599">
    <property type="term" value="F:molybdopterin molybdotransferase activity"/>
    <property type="evidence" value="ECO:0007669"/>
    <property type="project" value="UniProtKB-UniRule"/>
</dbReference>
<dbReference type="InterPro" id="IPR036688">
    <property type="entry name" value="MoeA_C_domain_IV_sf"/>
</dbReference>
<comment type="catalytic activity">
    <reaction evidence="12">
        <text>adenylyl-molybdopterin + molybdate = Mo-molybdopterin + AMP + H(+)</text>
        <dbReference type="Rhea" id="RHEA:35047"/>
        <dbReference type="ChEBI" id="CHEBI:15378"/>
        <dbReference type="ChEBI" id="CHEBI:36264"/>
        <dbReference type="ChEBI" id="CHEBI:62727"/>
        <dbReference type="ChEBI" id="CHEBI:71302"/>
        <dbReference type="ChEBI" id="CHEBI:456215"/>
        <dbReference type="EC" id="2.10.1.1"/>
    </reaction>
</comment>
<keyword evidence="11 13" id="KW-0501">Molybdenum cofactor biosynthesis</keyword>
<dbReference type="SUPFAM" id="SSF63882">
    <property type="entry name" value="MoeA N-terminal region -like"/>
    <property type="match status" value="1"/>
</dbReference>
<name>A0A223D5A9_9BACL</name>
<keyword evidence="9 13" id="KW-0479">Metal-binding</keyword>
<dbReference type="EMBL" id="CP022657">
    <property type="protein sequence ID" value="ASS76782.1"/>
    <property type="molecule type" value="Genomic_DNA"/>
</dbReference>
<dbReference type="Gene3D" id="3.90.105.10">
    <property type="entry name" value="Molybdopterin biosynthesis moea protein, domain 2"/>
    <property type="match status" value="1"/>
</dbReference>
<dbReference type="Pfam" id="PF03454">
    <property type="entry name" value="MoeA_C"/>
    <property type="match status" value="1"/>
</dbReference>
<dbReference type="AlphaFoldDB" id="A0A223D5A9"/>
<dbReference type="InterPro" id="IPR038987">
    <property type="entry name" value="MoeA-like"/>
</dbReference>
<keyword evidence="8 13" id="KW-0808">Transferase</keyword>
<keyword evidence="10 13" id="KW-0460">Magnesium</keyword>
<evidence type="ECO:0000256" key="4">
    <source>
        <dbReference type="ARBA" id="ARBA00010763"/>
    </source>
</evidence>
<dbReference type="FunFam" id="2.170.190.11:FF:000001">
    <property type="entry name" value="Molybdopterin molybdenumtransferase"/>
    <property type="match status" value="1"/>
</dbReference>
<dbReference type="PANTHER" id="PTHR10192:SF5">
    <property type="entry name" value="GEPHYRIN"/>
    <property type="match status" value="1"/>
</dbReference>
<comment type="function">
    <text evidence="2 13">Catalyzes the insertion of molybdate into adenylated molybdopterin with the concomitant release of AMP.</text>
</comment>
<evidence type="ECO:0000256" key="6">
    <source>
        <dbReference type="ARBA" id="ARBA00021108"/>
    </source>
</evidence>
<comment type="cofactor">
    <cofactor evidence="1 13">
        <name>Mg(2+)</name>
        <dbReference type="ChEBI" id="CHEBI:18420"/>
    </cofactor>
</comment>
<gene>
    <name evidence="15" type="ORF">CIG75_18770</name>
</gene>
<dbReference type="Gene3D" id="2.40.340.10">
    <property type="entry name" value="MoeA, C-terminal, domain IV"/>
    <property type="match status" value="1"/>
</dbReference>
<dbReference type="CDD" id="cd00887">
    <property type="entry name" value="MoeA"/>
    <property type="match status" value="1"/>
</dbReference>
<dbReference type="SMART" id="SM00852">
    <property type="entry name" value="MoCF_biosynth"/>
    <property type="match status" value="1"/>
</dbReference>
<sequence length="421" mass="44222">MEQFLRLEAAWQVTLERTKAGAVETVPLVEAYGRVLAEAVRAKAPMPPFDRSALDGYAVRAADVRGASPQSPVELLVCEEVVAGAMPERVVAAGQAARIMTGAPIPSGADAVVRKEAVERVEVGREDAASSGEQVRILLEVPAGEAICVQGEDAPIGAELLAAGCVIGAAETALLATNGDALVSVFRKPRVGILVSGSEVRPLSGDLLPGQIHDSNGPMLAALVRDLGGDPVLYGQVGDELDAIARQVKRMAEECDLVLTTGGVSVGEYDLMRDAYELAGGEVLFWKVTMRPGTPVTFAEVAGTPVYGLSGNPAAAYVNFVMLVVPVLRKLAGFAHVLHRPVKAYLESAGRTAVIGLDRFLRAELVAVDGRLVAQVGRGQKAAILTSLVGIQGLVRIPAREQVQNGALVEVFLLKEEAFAR</sequence>
<keyword evidence="7 13" id="KW-0500">Molybdenum</keyword>
<dbReference type="InterPro" id="IPR005111">
    <property type="entry name" value="MoeA_C_domain_IV"/>
</dbReference>
<evidence type="ECO:0000256" key="3">
    <source>
        <dbReference type="ARBA" id="ARBA00005046"/>
    </source>
</evidence>
<dbReference type="FunFam" id="3.40.980.10:FF:000004">
    <property type="entry name" value="Molybdopterin molybdenumtransferase"/>
    <property type="match status" value="1"/>
</dbReference>
<protein>
    <recommendedName>
        <fullName evidence="6 13">Molybdopterin molybdenumtransferase</fullName>
        <ecNumber evidence="5 13">2.10.1.1</ecNumber>
    </recommendedName>
</protein>
<evidence type="ECO:0000259" key="14">
    <source>
        <dbReference type="SMART" id="SM00852"/>
    </source>
</evidence>
<dbReference type="UniPathway" id="UPA00344"/>
<evidence type="ECO:0000256" key="12">
    <source>
        <dbReference type="ARBA" id="ARBA00047317"/>
    </source>
</evidence>
<dbReference type="GO" id="GO:0046872">
    <property type="term" value="F:metal ion binding"/>
    <property type="evidence" value="ECO:0007669"/>
    <property type="project" value="UniProtKB-UniRule"/>
</dbReference>
<evidence type="ECO:0000313" key="15">
    <source>
        <dbReference type="EMBL" id="ASS76782.1"/>
    </source>
</evidence>
<evidence type="ECO:0000256" key="11">
    <source>
        <dbReference type="ARBA" id="ARBA00023150"/>
    </source>
</evidence>
<dbReference type="InterPro" id="IPR036425">
    <property type="entry name" value="MoaB/Mog-like_dom_sf"/>
</dbReference>
<dbReference type="KEGG" id="tab:CIG75_18770"/>